<accession>A0A135NY44</accession>
<evidence type="ECO:0000313" key="7">
    <source>
        <dbReference type="Proteomes" id="UP000070498"/>
    </source>
</evidence>
<organism evidence="6 7">
    <name type="scientific">Agrobacterium bohemicum</name>
    <dbReference type="NCBI Taxonomy" id="2052828"/>
    <lineage>
        <taxon>Bacteria</taxon>
        <taxon>Pseudomonadati</taxon>
        <taxon>Pseudomonadota</taxon>
        <taxon>Alphaproteobacteria</taxon>
        <taxon>Hyphomicrobiales</taxon>
        <taxon>Rhizobiaceae</taxon>
        <taxon>Rhizobium/Agrobacterium group</taxon>
        <taxon>Agrobacterium</taxon>
    </lineage>
</organism>
<dbReference type="GO" id="GO:0005829">
    <property type="term" value="C:cytosol"/>
    <property type="evidence" value="ECO:0007669"/>
    <property type="project" value="TreeGrafter"/>
</dbReference>
<keyword evidence="2" id="KW-0805">Transcription regulation</keyword>
<reference evidence="6 7" key="1">
    <citation type="submission" date="2015-11" db="EMBL/GenBank/DDBJ databases">
        <title>Draft genome sequence of Agrobacterium sp. R89-1.</title>
        <authorList>
            <person name="Zahradnik J."/>
            <person name="Kyslikova E."/>
            <person name="Palyzova A."/>
            <person name="Kyslik P."/>
        </authorList>
    </citation>
    <scope>NUCLEOTIDE SEQUENCE [LARGE SCALE GENOMIC DNA]</scope>
    <source>
        <strain evidence="6 7">R89-1</strain>
    </source>
</reference>
<dbReference type="PROSITE" id="PS50931">
    <property type="entry name" value="HTH_LYSR"/>
    <property type="match status" value="1"/>
</dbReference>
<dbReference type="Proteomes" id="UP000070498">
    <property type="component" value="Unassembled WGS sequence"/>
</dbReference>
<dbReference type="GO" id="GO:0003677">
    <property type="term" value="F:DNA binding"/>
    <property type="evidence" value="ECO:0007669"/>
    <property type="project" value="UniProtKB-KW"/>
</dbReference>
<dbReference type="EMBL" id="LNUW01000038">
    <property type="protein sequence ID" value="KXG84098.1"/>
    <property type="molecule type" value="Genomic_DNA"/>
</dbReference>
<name>A0A135NY44_9HYPH</name>
<evidence type="ECO:0000256" key="4">
    <source>
        <dbReference type="ARBA" id="ARBA00023163"/>
    </source>
</evidence>
<evidence type="ECO:0000256" key="3">
    <source>
        <dbReference type="ARBA" id="ARBA00023125"/>
    </source>
</evidence>
<evidence type="ECO:0000259" key="5">
    <source>
        <dbReference type="PROSITE" id="PS50931"/>
    </source>
</evidence>
<dbReference type="Gene3D" id="1.10.10.10">
    <property type="entry name" value="Winged helix-like DNA-binding domain superfamily/Winged helix DNA-binding domain"/>
    <property type="match status" value="1"/>
</dbReference>
<gene>
    <name evidence="6" type="ORF">ATO67_13915</name>
</gene>
<dbReference type="SUPFAM" id="SSF53850">
    <property type="entry name" value="Periplasmic binding protein-like II"/>
    <property type="match status" value="1"/>
</dbReference>
<dbReference type="InterPro" id="IPR000847">
    <property type="entry name" value="LysR_HTH_N"/>
</dbReference>
<dbReference type="Gene3D" id="3.40.190.290">
    <property type="match status" value="1"/>
</dbReference>
<evidence type="ECO:0000313" key="6">
    <source>
        <dbReference type="EMBL" id="KXG84098.1"/>
    </source>
</evidence>
<comment type="caution">
    <text evidence="6">The sequence shown here is derived from an EMBL/GenBank/DDBJ whole genome shotgun (WGS) entry which is preliminary data.</text>
</comment>
<feature type="domain" description="HTH lysR-type" evidence="5">
    <location>
        <begin position="21"/>
        <end position="78"/>
    </location>
</feature>
<dbReference type="InterPro" id="IPR005119">
    <property type="entry name" value="LysR_subst-bd"/>
</dbReference>
<dbReference type="STRING" id="2052828.ATO67_13915"/>
<dbReference type="SUPFAM" id="SSF46785">
    <property type="entry name" value="Winged helix' DNA-binding domain"/>
    <property type="match status" value="1"/>
</dbReference>
<keyword evidence="7" id="KW-1185">Reference proteome</keyword>
<evidence type="ECO:0000256" key="1">
    <source>
        <dbReference type="ARBA" id="ARBA00009437"/>
    </source>
</evidence>
<dbReference type="Pfam" id="PF03466">
    <property type="entry name" value="LysR_substrate"/>
    <property type="match status" value="1"/>
</dbReference>
<dbReference type="GO" id="GO:0003700">
    <property type="term" value="F:DNA-binding transcription factor activity"/>
    <property type="evidence" value="ECO:0007669"/>
    <property type="project" value="InterPro"/>
</dbReference>
<evidence type="ECO:0000256" key="2">
    <source>
        <dbReference type="ARBA" id="ARBA00023015"/>
    </source>
</evidence>
<dbReference type="PANTHER" id="PTHR30419">
    <property type="entry name" value="HTH-TYPE TRANSCRIPTIONAL REGULATOR YBHD"/>
    <property type="match status" value="1"/>
</dbReference>
<sequence length="323" mass="35641">MQCIFRIVAFRATTGATMRDIHPQRLRYFYEVTVSGSIRGAAERLNTAPSVITRQIRLLEDELGAKLFERSIAGSVPTEAALEVLRYWKASRLQLEDLEQKISEIGNLSRGHVRIAVGEGFAPGLQQEVILPFTALHPNIHFTVEALGVADILEAVADGICHLGIAFNAPASHRVTSLAEVDVPLRLLVRPQHPLAAAAAQGPLTVRKAFSYPLALLTTSYGIRKILDHIAYSEEEQMIASMTTNNLRMLIDQALQTNVGTFLDPFHVADYLDDGRLVALKVDHPLLESGKASMLVRSGQVLPRPAKEVIDWILGRSRVFAQR</sequence>
<dbReference type="PANTHER" id="PTHR30419:SF8">
    <property type="entry name" value="NITROGEN ASSIMILATION TRANSCRIPTIONAL ACTIVATOR-RELATED"/>
    <property type="match status" value="1"/>
</dbReference>
<protein>
    <recommendedName>
        <fullName evidence="5">HTH lysR-type domain-containing protein</fullName>
    </recommendedName>
</protein>
<dbReference type="InterPro" id="IPR036388">
    <property type="entry name" value="WH-like_DNA-bd_sf"/>
</dbReference>
<dbReference type="InterPro" id="IPR050950">
    <property type="entry name" value="HTH-type_LysR_regulators"/>
</dbReference>
<proteinExistence type="inferred from homology"/>
<dbReference type="AlphaFoldDB" id="A0A135NY44"/>
<comment type="similarity">
    <text evidence="1">Belongs to the LysR transcriptional regulatory family.</text>
</comment>
<dbReference type="InterPro" id="IPR036390">
    <property type="entry name" value="WH_DNA-bd_sf"/>
</dbReference>
<keyword evidence="4" id="KW-0804">Transcription</keyword>
<keyword evidence="3" id="KW-0238">DNA-binding</keyword>
<dbReference type="Pfam" id="PF00126">
    <property type="entry name" value="HTH_1"/>
    <property type="match status" value="1"/>
</dbReference>